<dbReference type="KEGG" id="tut:107371578"/>
<dbReference type="EnsemblMetazoa" id="tetur02g06170.1">
    <property type="protein sequence ID" value="tetur02g06170.1"/>
    <property type="gene ID" value="tetur02g06170"/>
</dbReference>
<name>T1JVX8_TETUR</name>
<protein>
    <recommendedName>
        <fullName evidence="7">C2H2-type domain-containing protein</fullName>
    </recommendedName>
</protein>
<feature type="region of interest" description="Disordered" evidence="6">
    <location>
        <begin position="368"/>
        <end position="399"/>
    </location>
</feature>
<feature type="compositionally biased region" description="Basic and acidic residues" evidence="6">
    <location>
        <begin position="182"/>
        <end position="194"/>
    </location>
</feature>
<feature type="domain" description="C2H2-type" evidence="7">
    <location>
        <begin position="576"/>
        <end position="597"/>
    </location>
</feature>
<dbReference type="GO" id="GO:0008270">
    <property type="term" value="F:zinc ion binding"/>
    <property type="evidence" value="ECO:0007669"/>
    <property type="project" value="UniProtKB-KW"/>
</dbReference>
<dbReference type="Proteomes" id="UP000015104">
    <property type="component" value="Unassembled WGS sequence"/>
</dbReference>
<accession>T1JVX8</accession>
<evidence type="ECO:0000313" key="9">
    <source>
        <dbReference type="Proteomes" id="UP000015104"/>
    </source>
</evidence>
<feature type="domain" description="C2H2-type" evidence="7">
    <location>
        <begin position="316"/>
        <end position="337"/>
    </location>
</feature>
<dbReference type="GO" id="GO:0000981">
    <property type="term" value="F:DNA-binding transcription factor activity, RNA polymerase II-specific"/>
    <property type="evidence" value="ECO:0007669"/>
    <property type="project" value="TreeGrafter"/>
</dbReference>
<organism evidence="8 9">
    <name type="scientific">Tetranychus urticae</name>
    <name type="common">Two-spotted spider mite</name>
    <dbReference type="NCBI Taxonomy" id="32264"/>
    <lineage>
        <taxon>Eukaryota</taxon>
        <taxon>Metazoa</taxon>
        <taxon>Ecdysozoa</taxon>
        <taxon>Arthropoda</taxon>
        <taxon>Chelicerata</taxon>
        <taxon>Arachnida</taxon>
        <taxon>Acari</taxon>
        <taxon>Acariformes</taxon>
        <taxon>Trombidiformes</taxon>
        <taxon>Prostigmata</taxon>
        <taxon>Eleutherengona</taxon>
        <taxon>Raphignathae</taxon>
        <taxon>Tetranychoidea</taxon>
        <taxon>Tetranychidae</taxon>
        <taxon>Tetranychus</taxon>
    </lineage>
</organism>
<evidence type="ECO:0000256" key="5">
    <source>
        <dbReference type="ARBA" id="ARBA00023242"/>
    </source>
</evidence>
<evidence type="ECO:0000256" key="6">
    <source>
        <dbReference type="SAM" id="MobiDB-lite"/>
    </source>
</evidence>
<evidence type="ECO:0000256" key="2">
    <source>
        <dbReference type="ARBA" id="ARBA00022737"/>
    </source>
</evidence>
<keyword evidence="5" id="KW-0539">Nucleus</keyword>
<dbReference type="OMA" id="TMEDEVI"/>
<dbReference type="Gene3D" id="3.30.160.60">
    <property type="entry name" value="Classic Zinc Finger"/>
    <property type="match status" value="1"/>
</dbReference>
<keyword evidence="1" id="KW-0479">Metal-binding</keyword>
<feature type="compositionally biased region" description="Low complexity" evidence="6">
    <location>
        <begin position="155"/>
        <end position="169"/>
    </location>
</feature>
<proteinExistence type="predicted"/>
<dbReference type="HOGENOM" id="CLU_440997_0_0_1"/>
<reference evidence="8" key="2">
    <citation type="submission" date="2015-06" db="UniProtKB">
        <authorList>
            <consortium name="EnsemblMetazoa"/>
        </authorList>
    </citation>
    <scope>IDENTIFICATION</scope>
</reference>
<evidence type="ECO:0000259" key="7">
    <source>
        <dbReference type="PROSITE" id="PS00028"/>
    </source>
</evidence>
<keyword evidence="9" id="KW-1185">Reference proteome</keyword>
<dbReference type="GO" id="GO:0005634">
    <property type="term" value="C:nucleus"/>
    <property type="evidence" value="ECO:0007669"/>
    <property type="project" value="TreeGrafter"/>
</dbReference>
<gene>
    <name evidence="8" type="primary">107371578</name>
</gene>
<feature type="compositionally biased region" description="Polar residues" evidence="6">
    <location>
        <begin position="203"/>
        <end position="219"/>
    </location>
</feature>
<keyword evidence="3" id="KW-0863">Zinc-finger</keyword>
<reference evidence="9" key="1">
    <citation type="submission" date="2011-08" db="EMBL/GenBank/DDBJ databases">
        <authorList>
            <person name="Rombauts S."/>
        </authorList>
    </citation>
    <scope>NUCLEOTIDE SEQUENCE</scope>
    <source>
        <strain evidence="9">London</strain>
    </source>
</reference>
<dbReference type="OrthoDB" id="6519480at2759"/>
<sequence length="620" mass="70632">MSWDKITFICRDGCITGNRFILTNYSRLLGEALESYQSKAPLSSGLNGNKPAVHLKNNSIRDLKCLFHVLYSLTYAEVSNPRLTGLQNVARLLDIELTLRNGRNGFIRVMASPVPYRDPINGGAGSIGVITSAAAIAATSAVSRPPTPETPPSPVNNRNSGNVNNPSNDVHTKSSSVIVRPGVKDASSRDPRLEKNRKRRVDQASQKNSSIANDGTQTDPELELDYPYDEKPNMLEERNYSVDMNDNELELRGYTSFMDDNQDGNHNRISYDINYNDVSYDSNGSPVKLRKNGPGAGLYSTKKYYTKTANKDEYTCNLCNYVVHCWTSIKAHIETQHYHLEFRCKRCPFVSVWRADIVKHIRNYHKSRTSSEDTYVTRQRKEFSSEPDLNPEPSLEPENTMEIINSVNGNEIKIEQSDDLPSNLSHQDLIEDEEEEIDEEDDLKEPLIEGNKSLTTSSVKPFERLSSRIPDINKDCYEVIRVGNKKVYQCISCAKECKTYCGIREHQYSTHYGYICICNHCDVKYRSRSNMFKHLNLAHQIVKNFTQHFGYLVEDGHQKIPEIPQESVDSSGKFKCKICSNNFSDKEIIINHLVYKHRIKSDVTPFYEEIDEQTNQLNQS</sequence>
<dbReference type="EMBL" id="CAEY01000798">
    <property type="status" value="NOT_ANNOTATED_CDS"/>
    <property type="molecule type" value="Genomic_DNA"/>
</dbReference>
<keyword evidence="4" id="KW-0862">Zinc</keyword>
<evidence type="ECO:0000313" key="8">
    <source>
        <dbReference type="EnsemblMetazoa" id="tetur02g06170.1"/>
    </source>
</evidence>
<feature type="domain" description="C2H2-type" evidence="7">
    <location>
        <begin position="490"/>
        <end position="511"/>
    </location>
</feature>
<dbReference type="PROSITE" id="PS00028">
    <property type="entry name" value="ZINC_FINGER_C2H2_1"/>
    <property type="match status" value="4"/>
</dbReference>
<dbReference type="InterPro" id="IPR013087">
    <property type="entry name" value="Znf_C2H2_type"/>
</dbReference>
<dbReference type="PANTHER" id="PTHR24394">
    <property type="entry name" value="ZINC FINGER PROTEIN"/>
    <property type="match status" value="1"/>
</dbReference>
<keyword evidence="2" id="KW-0677">Repeat</keyword>
<feature type="region of interest" description="Disordered" evidence="6">
    <location>
        <begin position="140"/>
        <end position="225"/>
    </location>
</feature>
<dbReference type="PANTHER" id="PTHR24394:SF29">
    <property type="entry name" value="MYONEURIN"/>
    <property type="match status" value="1"/>
</dbReference>
<evidence type="ECO:0000256" key="3">
    <source>
        <dbReference type="ARBA" id="ARBA00022771"/>
    </source>
</evidence>
<feature type="compositionally biased region" description="Pro residues" evidence="6">
    <location>
        <begin position="145"/>
        <end position="154"/>
    </location>
</feature>
<evidence type="ECO:0000256" key="4">
    <source>
        <dbReference type="ARBA" id="ARBA00022833"/>
    </source>
</evidence>
<evidence type="ECO:0000256" key="1">
    <source>
        <dbReference type="ARBA" id="ARBA00022723"/>
    </source>
</evidence>
<dbReference type="AlphaFoldDB" id="T1JVX8"/>
<dbReference type="SMART" id="SM00355">
    <property type="entry name" value="ZnF_C2H2"/>
    <property type="match status" value="5"/>
</dbReference>
<feature type="domain" description="C2H2-type" evidence="7">
    <location>
        <begin position="516"/>
        <end position="539"/>
    </location>
</feature>